<evidence type="ECO:0000256" key="1">
    <source>
        <dbReference type="ARBA" id="ARBA00004141"/>
    </source>
</evidence>
<comment type="subcellular location">
    <subcellularLocation>
        <location evidence="1">Membrane</location>
        <topology evidence="1">Multi-pass membrane protein</topology>
    </subcellularLocation>
</comment>
<proteinExistence type="predicted"/>
<dbReference type="Gramene" id="Mp6g03460.1">
    <property type="protein sequence ID" value="Mp6g03460.1.cds"/>
    <property type="gene ID" value="Mp6g03460"/>
</dbReference>
<dbReference type="Pfam" id="PF23262">
    <property type="entry name" value="NFD4_C"/>
    <property type="match status" value="1"/>
</dbReference>
<dbReference type="SUPFAM" id="SSF103473">
    <property type="entry name" value="MFS general substrate transporter"/>
    <property type="match status" value="2"/>
</dbReference>
<keyword evidence="4 5" id="KW-0472">Membrane</keyword>
<feature type="transmembrane region" description="Helical" evidence="5">
    <location>
        <begin position="386"/>
        <end position="404"/>
    </location>
</feature>
<accession>A0A2R6X5I1</accession>
<dbReference type="InterPro" id="IPR010658">
    <property type="entry name" value="Nodulin-like"/>
</dbReference>
<sequence>MGEAWQRLYKNKWLVLAFSIWIQSCSGVGYAFGSYSPIIKSVLGFDQKGISRLGVAKDIGDSVGLLAGTLCDLVPIWGLFICGALVNLIGYGSIWLIVTKQLPPVPLWAMCLIMMVATNGETFFNTGALVACVRNFPQNRGGIVGILKGFTGLSGAIFTQLYTSFYAPDQAKFIFLVATGPSMVALFTLLIVRPIPQVVSIIKEDDKNFNVIYSVCLVIAAYLMGAMIVHDFLSVNHYVQVGFAFGLLLLLFIPLIVPFYQVFVVDPKKPQSDIENDYNIKAPLLAPAPPERTPSGREIKNEYPKAIKPTITYYPPPSGDFIEFSEMEDEKMRPEVSERARHEQLARMSSRLYKAVAEGAVKVKRKRGPRRGQDFTLAQALIKADFWLMFVALVCGAGTGITAIDNLGQMGEAQGFLNAHIFVSLISIWSFLGRLGAGYASEIVARDYAAPRPILMACAQGMMAVGHLMFAMAWPGSMYIASLLVGFGYGCHWAIVPATASELFGLKNFGALYNVLTIAVPIGSLVFSGLIAGPIYDAEAEKQRSGALGAYARGPLADESLVCEGAICFQLTFFIMTAVCIFGVVLNLILIKRTYRVYQALYGKRGDSLLHNKVPRAVLEQDASSSSSFH</sequence>
<feature type="transmembrane region" description="Helical" evidence="5">
    <location>
        <begin position="454"/>
        <end position="474"/>
    </location>
</feature>
<dbReference type="PROSITE" id="PS51257">
    <property type="entry name" value="PROKAR_LIPOPROTEIN"/>
    <property type="match status" value="1"/>
</dbReference>
<feature type="transmembrane region" description="Helical" evidence="5">
    <location>
        <begin position="173"/>
        <end position="191"/>
    </location>
</feature>
<organism evidence="8 9">
    <name type="scientific">Marchantia polymorpha</name>
    <name type="common">Common liverwort</name>
    <name type="synonym">Marchantia aquatica</name>
    <dbReference type="NCBI Taxonomy" id="3197"/>
    <lineage>
        <taxon>Eukaryota</taxon>
        <taxon>Viridiplantae</taxon>
        <taxon>Streptophyta</taxon>
        <taxon>Embryophyta</taxon>
        <taxon>Marchantiophyta</taxon>
        <taxon>Marchantiopsida</taxon>
        <taxon>Marchantiidae</taxon>
        <taxon>Marchantiales</taxon>
        <taxon>Marchantiaceae</taxon>
        <taxon>Marchantia</taxon>
    </lineage>
</organism>
<feature type="transmembrane region" description="Helical" evidence="5">
    <location>
        <begin position="480"/>
        <end position="500"/>
    </location>
</feature>
<feature type="transmembrane region" description="Helical" evidence="5">
    <location>
        <begin position="12"/>
        <end position="33"/>
    </location>
</feature>
<keyword evidence="9" id="KW-1185">Reference proteome</keyword>
<dbReference type="InterPro" id="IPR056555">
    <property type="entry name" value="NFD4_C"/>
</dbReference>
<gene>
    <name evidence="8" type="ORF">MARPO_0035s0126</name>
</gene>
<feature type="transmembrane region" description="Helical" evidence="5">
    <location>
        <begin position="512"/>
        <end position="536"/>
    </location>
</feature>
<evidence type="ECO:0000313" key="9">
    <source>
        <dbReference type="Proteomes" id="UP000244005"/>
    </source>
</evidence>
<dbReference type="CDD" id="cd17354">
    <property type="entry name" value="MFS_Mch1p_like"/>
    <property type="match status" value="1"/>
</dbReference>
<evidence type="ECO:0000259" key="7">
    <source>
        <dbReference type="Pfam" id="PF23262"/>
    </source>
</evidence>
<name>A0A2R6X5I1_MARPO</name>
<dbReference type="PANTHER" id="PTHR21576">
    <property type="entry name" value="UNCHARACTERIZED NODULIN-LIKE PROTEIN"/>
    <property type="match status" value="1"/>
</dbReference>
<evidence type="ECO:0000256" key="5">
    <source>
        <dbReference type="SAM" id="Phobius"/>
    </source>
</evidence>
<dbReference type="InterPro" id="IPR036259">
    <property type="entry name" value="MFS_trans_sf"/>
</dbReference>
<dbReference type="Gene3D" id="1.20.1250.20">
    <property type="entry name" value="MFS general substrate transporter like domains"/>
    <property type="match status" value="2"/>
</dbReference>
<keyword evidence="3 5" id="KW-1133">Transmembrane helix</keyword>
<feature type="transmembrane region" description="Helical" evidence="5">
    <location>
        <begin position="241"/>
        <end position="263"/>
    </location>
</feature>
<dbReference type="OMA" id="MITEENY"/>
<keyword evidence="2 5" id="KW-0812">Transmembrane</keyword>
<feature type="domain" description="NFD4 C-terminal" evidence="7">
    <location>
        <begin position="381"/>
        <end position="598"/>
    </location>
</feature>
<evidence type="ECO:0000256" key="4">
    <source>
        <dbReference type="ARBA" id="ARBA00023136"/>
    </source>
</evidence>
<protein>
    <submittedName>
        <fullName evidence="8">Uncharacterized protein</fullName>
    </submittedName>
</protein>
<feature type="domain" description="Nodulin-like" evidence="6">
    <location>
        <begin position="12"/>
        <end position="259"/>
    </location>
</feature>
<dbReference type="EMBL" id="KZ772707">
    <property type="protein sequence ID" value="PTQ41357.1"/>
    <property type="molecule type" value="Genomic_DNA"/>
</dbReference>
<evidence type="ECO:0000256" key="2">
    <source>
        <dbReference type="ARBA" id="ARBA00022692"/>
    </source>
</evidence>
<feature type="transmembrane region" description="Helical" evidence="5">
    <location>
        <begin position="211"/>
        <end position="229"/>
    </location>
</feature>
<reference evidence="9" key="1">
    <citation type="journal article" date="2017" name="Cell">
        <title>Insights into land plant evolution garnered from the Marchantia polymorpha genome.</title>
        <authorList>
            <person name="Bowman J.L."/>
            <person name="Kohchi T."/>
            <person name="Yamato K.T."/>
            <person name="Jenkins J."/>
            <person name="Shu S."/>
            <person name="Ishizaki K."/>
            <person name="Yamaoka S."/>
            <person name="Nishihama R."/>
            <person name="Nakamura Y."/>
            <person name="Berger F."/>
            <person name="Adam C."/>
            <person name="Aki S.S."/>
            <person name="Althoff F."/>
            <person name="Araki T."/>
            <person name="Arteaga-Vazquez M.A."/>
            <person name="Balasubrmanian S."/>
            <person name="Barry K."/>
            <person name="Bauer D."/>
            <person name="Boehm C.R."/>
            <person name="Briginshaw L."/>
            <person name="Caballero-Perez J."/>
            <person name="Catarino B."/>
            <person name="Chen F."/>
            <person name="Chiyoda S."/>
            <person name="Chovatia M."/>
            <person name="Davies K.M."/>
            <person name="Delmans M."/>
            <person name="Demura T."/>
            <person name="Dierschke T."/>
            <person name="Dolan L."/>
            <person name="Dorantes-Acosta A.E."/>
            <person name="Eklund D.M."/>
            <person name="Florent S.N."/>
            <person name="Flores-Sandoval E."/>
            <person name="Fujiyama A."/>
            <person name="Fukuzawa H."/>
            <person name="Galik B."/>
            <person name="Grimanelli D."/>
            <person name="Grimwood J."/>
            <person name="Grossniklaus U."/>
            <person name="Hamada T."/>
            <person name="Haseloff J."/>
            <person name="Hetherington A.J."/>
            <person name="Higo A."/>
            <person name="Hirakawa Y."/>
            <person name="Hundley H.N."/>
            <person name="Ikeda Y."/>
            <person name="Inoue K."/>
            <person name="Inoue S.I."/>
            <person name="Ishida S."/>
            <person name="Jia Q."/>
            <person name="Kakita M."/>
            <person name="Kanazawa T."/>
            <person name="Kawai Y."/>
            <person name="Kawashima T."/>
            <person name="Kennedy M."/>
            <person name="Kinose K."/>
            <person name="Kinoshita T."/>
            <person name="Kohara Y."/>
            <person name="Koide E."/>
            <person name="Komatsu K."/>
            <person name="Kopischke S."/>
            <person name="Kubo M."/>
            <person name="Kyozuka J."/>
            <person name="Lagercrantz U."/>
            <person name="Lin S.S."/>
            <person name="Lindquist E."/>
            <person name="Lipzen A.M."/>
            <person name="Lu C.W."/>
            <person name="De Luna E."/>
            <person name="Martienssen R.A."/>
            <person name="Minamino N."/>
            <person name="Mizutani M."/>
            <person name="Mizutani M."/>
            <person name="Mochizuki N."/>
            <person name="Monte I."/>
            <person name="Mosher R."/>
            <person name="Nagasaki H."/>
            <person name="Nakagami H."/>
            <person name="Naramoto S."/>
            <person name="Nishitani K."/>
            <person name="Ohtani M."/>
            <person name="Okamoto T."/>
            <person name="Okumura M."/>
            <person name="Phillips J."/>
            <person name="Pollak B."/>
            <person name="Reinders A."/>
            <person name="Rovekamp M."/>
            <person name="Sano R."/>
            <person name="Sawa S."/>
            <person name="Schmid M.W."/>
            <person name="Shirakawa M."/>
            <person name="Solano R."/>
            <person name="Spunde A."/>
            <person name="Suetsugu N."/>
            <person name="Sugano S."/>
            <person name="Sugiyama A."/>
            <person name="Sun R."/>
            <person name="Suzuki Y."/>
            <person name="Takenaka M."/>
            <person name="Takezawa D."/>
            <person name="Tomogane H."/>
            <person name="Tsuzuki M."/>
            <person name="Ueda T."/>
            <person name="Umeda M."/>
            <person name="Ward J.M."/>
            <person name="Watanabe Y."/>
            <person name="Yazaki K."/>
            <person name="Yokoyama R."/>
            <person name="Yoshitake Y."/>
            <person name="Yotsui I."/>
            <person name="Zachgo S."/>
            <person name="Schmutz J."/>
        </authorList>
    </citation>
    <scope>NUCLEOTIDE SEQUENCE [LARGE SCALE GENOMIC DNA]</scope>
    <source>
        <strain evidence="9">Tak-1</strain>
    </source>
</reference>
<dbReference type="AlphaFoldDB" id="A0A2R6X5I1"/>
<dbReference type="PANTHER" id="PTHR21576:SF73">
    <property type="entry name" value="F1C9.29 PROTEIN-RELATED"/>
    <property type="match status" value="1"/>
</dbReference>
<dbReference type="GO" id="GO:0016020">
    <property type="term" value="C:membrane"/>
    <property type="evidence" value="ECO:0000318"/>
    <property type="project" value="GO_Central"/>
</dbReference>
<evidence type="ECO:0000256" key="3">
    <source>
        <dbReference type="ARBA" id="ARBA00022989"/>
    </source>
</evidence>
<feature type="transmembrane region" description="Helical" evidence="5">
    <location>
        <begin position="416"/>
        <end position="433"/>
    </location>
</feature>
<feature type="transmembrane region" description="Helical" evidence="5">
    <location>
        <begin position="76"/>
        <end position="98"/>
    </location>
</feature>
<evidence type="ECO:0000259" key="6">
    <source>
        <dbReference type="Pfam" id="PF06813"/>
    </source>
</evidence>
<evidence type="ECO:0000313" key="8">
    <source>
        <dbReference type="EMBL" id="PTQ41357.1"/>
    </source>
</evidence>
<dbReference type="Proteomes" id="UP000244005">
    <property type="component" value="Unassembled WGS sequence"/>
</dbReference>
<dbReference type="OrthoDB" id="410267at2759"/>
<dbReference type="Pfam" id="PF06813">
    <property type="entry name" value="Nodulin-like"/>
    <property type="match status" value="1"/>
</dbReference>
<feature type="transmembrane region" description="Helical" evidence="5">
    <location>
        <begin position="571"/>
        <end position="591"/>
    </location>
</feature>